<proteinExistence type="predicted"/>
<evidence type="ECO:0000313" key="3">
    <source>
        <dbReference type="Proteomes" id="UP000321085"/>
    </source>
</evidence>
<accession>A0A512BSS3</accession>
<evidence type="ECO:0000313" key="2">
    <source>
        <dbReference type="EMBL" id="GEO14972.1"/>
    </source>
</evidence>
<dbReference type="OrthoDB" id="7366417at2"/>
<feature type="compositionally biased region" description="Basic residues" evidence="1">
    <location>
        <begin position="1"/>
        <end position="12"/>
    </location>
</feature>
<reference evidence="2 3" key="1">
    <citation type="submission" date="2019-07" db="EMBL/GenBank/DDBJ databases">
        <title>Whole genome shotgun sequence of Microvirga aerophila NBRC 106136.</title>
        <authorList>
            <person name="Hosoyama A."/>
            <person name="Uohara A."/>
            <person name="Ohji S."/>
            <person name="Ichikawa N."/>
        </authorList>
    </citation>
    <scope>NUCLEOTIDE SEQUENCE [LARGE SCALE GENOMIC DNA]</scope>
    <source>
        <strain evidence="2 3">NBRC 106136</strain>
    </source>
</reference>
<evidence type="ECO:0000256" key="1">
    <source>
        <dbReference type="SAM" id="MobiDB-lite"/>
    </source>
</evidence>
<organism evidence="2 3">
    <name type="scientific">Microvirga aerophila</name>
    <dbReference type="NCBI Taxonomy" id="670291"/>
    <lineage>
        <taxon>Bacteria</taxon>
        <taxon>Pseudomonadati</taxon>
        <taxon>Pseudomonadota</taxon>
        <taxon>Alphaproteobacteria</taxon>
        <taxon>Hyphomicrobiales</taxon>
        <taxon>Methylobacteriaceae</taxon>
        <taxon>Microvirga</taxon>
    </lineage>
</organism>
<dbReference type="Proteomes" id="UP000321085">
    <property type="component" value="Unassembled WGS sequence"/>
</dbReference>
<comment type="caution">
    <text evidence="2">The sequence shown here is derived from an EMBL/GenBank/DDBJ whole genome shotgun (WGS) entry which is preliminary data.</text>
</comment>
<sequence>MPIARKSTKHPRSSGSEIPRRRHQVIIETAQRAGLLSGENGRIAGRVRETLIQTAKERSGITSDTELLEYALAKVALEDDFGPKILARKGRVSKDVDLEF</sequence>
<keyword evidence="3" id="KW-1185">Reference proteome</keyword>
<dbReference type="EMBL" id="BJYU01000033">
    <property type="protein sequence ID" value="GEO14972.1"/>
    <property type="molecule type" value="Genomic_DNA"/>
</dbReference>
<name>A0A512BSS3_9HYPH</name>
<gene>
    <name evidence="2" type="ORF">MAE02_26680</name>
</gene>
<protein>
    <submittedName>
        <fullName evidence="2">Uncharacterized protein</fullName>
    </submittedName>
</protein>
<dbReference type="AlphaFoldDB" id="A0A512BSS3"/>
<feature type="region of interest" description="Disordered" evidence="1">
    <location>
        <begin position="1"/>
        <end position="23"/>
    </location>
</feature>
<dbReference type="RefSeq" id="WP_114188251.1">
    <property type="nucleotide sequence ID" value="NZ_BJYU01000033.1"/>
</dbReference>